<dbReference type="PANTHER" id="PTHR22911:SF6">
    <property type="entry name" value="SOLUTE CARRIER FAMILY 35 MEMBER G1"/>
    <property type="match status" value="1"/>
</dbReference>
<proteinExistence type="inferred from homology"/>
<feature type="transmembrane region" description="Helical" evidence="6">
    <location>
        <begin position="147"/>
        <end position="166"/>
    </location>
</feature>
<evidence type="ECO:0000313" key="9">
    <source>
        <dbReference type="EMBL" id="SNY41821.1"/>
    </source>
</evidence>
<feature type="transmembrane region" description="Helical" evidence="6">
    <location>
        <begin position="66"/>
        <end position="88"/>
    </location>
</feature>
<dbReference type="SUPFAM" id="SSF103481">
    <property type="entry name" value="Multidrug resistance efflux transporter EmrE"/>
    <property type="match status" value="2"/>
</dbReference>
<dbReference type="Pfam" id="PF00892">
    <property type="entry name" value="EamA"/>
    <property type="match status" value="2"/>
</dbReference>
<dbReference type="AlphaFoldDB" id="A0A285I4G0"/>
<reference evidence="9 10" key="1">
    <citation type="submission" date="2017-09" db="EMBL/GenBank/DDBJ databases">
        <authorList>
            <person name="Ehlers B."/>
            <person name="Leendertz F.H."/>
        </authorList>
    </citation>
    <scope>NUCLEOTIDE SEQUENCE [LARGE SCALE GENOMIC DNA]</scope>
    <source>
        <strain evidence="9 10">CGMCC 1.12662</strain>
    </source>
</reference>
<dbReference type="GO" id="GO:0016020">
    <property type="term" value="C:membrane"/>
    <property type="evidence" value="ECO:0007669"/>
    <property type="project" value="UniProtKB-SubCell"/>
</dbReference>
<name>A0A285I4G0_9RHOB</name>
<feature type="transmembrane region" description="Helical" evidence="6">
    <location>
        <begin position="33"/>
        <end position="54"/>
    </location>
</feature>
<dbReference type="Proteomes" id="UP000231702">
    <property type="component" value="Unassembled WGS sequence"/>
</dbReference>
<comment type="similarity">
    <text evidence="2">Belongs to the drug/metabolite transporter (DMT) superfamily. 10 TMS drug/metabolite exporter (DME) (TC 2.A.7.3) family.</text>
</comment>
<feature type="transmembrane region" description="Helical" evidence="6">
    <location>
        <begin position="178"/>
        <end position="197"/>
    </location>
</feature>
<feature type="domain" description="EamA" evidence="7">
    <location>
        <begin position="147"/>
        <end position="275"/>
    </location>
</feature>
<sequence length="322" mass="34719">MTGTMRGIAFALAGFAIFSGHDAIIKILGANYSAFQMVWLTVLMSFPLTSIILIRDARPGTLRPVHPWWMLVRTLASVVAAGCGYYAFSVLPMADTYAILFASPLLITVLAIPILGEKVRMRRWIAVIVGLLGVGVVLQPGNATLGLGHFAAMAGAACGALSSVIVRKIGNDERNVVMLIYPLLANFVLMGALMPFYYKPVPVLDLGGFFAIALLSVVAMTFMISAYRNAEAALVAPMQYSQILWATFYGWLLFDEFPGANVAAGSALIIGSGLYIVIRESRQGRGSKQPVLRTRNRTGTPAALRIGPLMRMRTSEVETGAR</sequence>
<evidence type="ECO:0000256" key="6">
    <source>
        <dbReference type="SAM" id="Phobius"/>
    </source>
</evidence>
<feature type="transmembrane region" description="Helical" evidence="6">
    <location>
        <begin position="94"/>
        <end position="112"/>
    </location>
</feature>
<dbReference type="Gene3D" id="1.10.3730.20">
    <property type="match status" value="1"/>
</dbReference>
<keyword evidence="11" id="KW-1185">Reference proteome</keyword>
<dbReference type="EMBL" id="PGTD01000013">
    <property type="protein sequence ID" value="PJE30238.1"/>
    <property type="molecule type" value="Genomic_DNA"/>
</dbReference>
<evidence type="ECO:0000256" key="1">
    <source>
        <dbReference type="ARBA" id="ARBA00004141"/>
    </source>
</evidence>
<gene>
    <name evidence="8" type="ORF">CVM39_05850</name>
    <name evidence="9" type="ORF">SAMN06297129_0910</name>
</gene>
<evidence type="ECO:0000313" key="8">
    <source>
        <dbReference type="EMBL" id="PJE30238.1"/>
    </source>
</evidence>
<dbReference type="InterPro" id="IPR037185">
    <property type="entry name" value="EmrE-like"/>
</dbReference>
<dbReference type="Proteomes" id="UP000231655">
    <property type="component" value="Unassembled WGS sequence"/>
</dbReference>
<comment type="subcellular location">
    <subcellularLocation>
        <location evidence="1">Membrane</location>
        <topology evidence="1">Multi-pass membrane protein</topology>
    </subcellularLocation>
</comment>
<keyword evidence="5 6" id="KW-0472">Membrane</keyword>
<evidence type="ECO:0000256" key="2">
    <source>
        <dbReference type="ARBA" id="ARBA00009853"/>
    </source>
</evidence>
<feature type="transmembrane region" description="Helical" evidence="6">
    <location>
        <begin position="209"/>
        <end position="227"/>
    </location>
</feature>
<feature type="domain" description="EamA" evidence="7">
    <location>
        <begin position="6"/>
        <end position="138"/>
    </location>
</feature>
<reference evidence="8 11" key="2">
    <citation type="journal article" date="2018" name="Int. J. Syst. Evol. Microbiol.">
        <title>Pseudooceanicola lipolyticus sp. nov., a marine alphaproteobacterium, reclassification of Oceanicola flagellatus as Pseudooceanicola flagellatus comb. nov. and emended description of the genus Pseudooceanicola.</title>
        <authorList>
            <person name="Huang M.-M."/>
            <person name="Guo L.-L."/>
            <person name="Wu Y.-H."/>
            <person name="Lai Q.-L."/>
            <person name="Shao Z.-Z."/>
            <person name="Wang C.-S."/>
            <person name="Wu M."/>
            <person name="Xu X.-W."/>
        </authorList>
    </citation>
    <scope>NUCLEOTIDE SEQUENCE [LARGE SCALE GENOMIC DNA]</scope>
    <source>
        <strain evidence="8 11">Ar-45</strain>
    </source>
</reference>
<evidence type="ECO:0000256" key="4">
    <source>
        <dbReference type="ARBA" id="ARBA00022989"/>
    </source>
</evidence>
<feature type="transmembrane region" description="Helical" evidence="6">
    <location>
        <begin position="234"/>
        <end position="254"/>
    </location>
</feature>
<evidence type="ECO:0000256" key="3">
    <source>
        <dbReference type="ARBA" id="ARBA00022692"/>
    </source>
</evidence>
<organism evidence="9 10">
    <name type="scientific">Pseudooceanicola antarcticus</name>
    <dbReference type="NCBI Taxonomy" id="1247613"/>
    <lineage>
        <taxon>Bacteria</taxon>
        <taxon>Pseudomonadati</taxon>
        <taxon>Pseudomonadota</taxon>
        <taxon>Alphaproteobacteria</taxon>
        <taxon>Rhodobacterales</taxon>
        <taxon>Paracoccaceae</taxon>
        <taxon>Pseudooceanicola</taxon>
    </lineage>
</organism>
<protein>
    <submittedName>
        <fullName evidence="8">EamA/RhaT family transporter</fullName>
    </submittedName>
    <submittedName>
        <fullName evidence="9">Permease of the drug/metabolite transporter (DMT) superfamily</fullName>
    </submittedName>
</protein>
<evidence type="ECO:0000313" key="11">
    <source>
        <dbReference type="Proteomes" id="UP000231702"/>
    </source>
</evidence>
<dbReference type="InterPro" id="IPR000620">
    <property type="entry name" value="EamA_dom"/>
</dbReference>
<dbReference type="OrthoDB" id="7818056at2"/>
<evidence type="ECO:0000256" key="5">
    <source>
        <dbReference type="ARBA" id="ARBA00023136"/>
    </source>
</evidence>
<feature type="transmembrane region" description="Helical" evidence="6">
    <location>
        <begin position="124"/>
        <end position="141"/>
    </location>
</feature>
<keyword evidence="4 6" id="KW-1133">Transmembrane helix</keyword>
<dbReference type="RefSeq" id="WP_097144652.1">
    <property type="nucleotide sequence ID" value="NZ_OBEA01000001.1"/>
</dbReference>
<evidence type="ECO:0000259" key="7">
    <source>
        <dbReference type="Pfam" id="PF00892"/>
    </source>
</evidence>
<dbReference type="PANTHER" id="PTHR22911">
    <property type="entry name" value="ACYL-MALONYL CONDENSING ENZYME-RELATED"/>
    <property type="match status" value="1"/>
</dbReference>
<evidence type="ECO:0000313" key="10">
    <source>
        <dbReference type="Proteomes" id="UP000231655"/>
    </source>
</evidence>
<feature type="transmembrane region" description="Helical" evidence="6">
    <location>
        <begin position="260"/>
        <end position="278"/>
    </location>
</feature>
<keyword evidence="3 6" id="KW-0812">Transmembrane</keyword>
<dbReference type="EMBL" id="OBEA01000001">
    <property type="protein sequence ID" value="SNY41821.1"/>
    <property type="molecule type" value="Genomic_DNA"/>
</dbReference>
<accession>A0A285I4G0</accession>